<name>A0AAF0BKQ7_9PROT</name>
<keyword evidence="2" id="KW-1185">Reference proteome</keyword>
<dbReference type="Proteomes" id="UP001217500">
    <property type="component" value="Chromosome"/>
</dbReference>
<organism evidence="1 2">
    <name type="scientific">Gimibacter soli</name>
    <dbReference type="NCBI Taxonomy" id="3024400"/>
    <lineage>
        <taxon>Bacteria</taxon>
        <taxon>Pseudomonadati</taxon>
        <taxon>Pseudomonadota</taxon>
        <taxon>Alphaproteobacteria</taxon>
        <taxon>Kordiimonadales</taxon>
        <taxon>Temperatibacteraceae</taxon>
        <taxon>Gimibacter</taxon>
    </lineage>
</organism>
<protein>
    <recommendedName>
        <fullName evidence="3">DUF3619 family protein</fullName>
    </recommendedName>
</protein>
<proteinExistence type="predicted"/>
<evidence type="ECO:0000313" key="2">
    <source>
        <dbReference type="Proteomes" id="UP001217500"/>
    </source>
</evidence>
<accession>A0AAF0BKQ7</accession>
<dbReference type="AlphaFoldDB" id="A0AAF0BKQ7"/>
<sequence length="122" mass="12534">MMKDLEDAKLAELLKTAGSVPGRDDATLAAFMARLHRIPDDHAQARASAAAGGGRSFLGGLFAAFPRPWILAEGGALAAALCLGLFVGYDAGLSGAEQVTDLDLSTSLIAGTDIDLFEDGTL</sequence>
<evidence type="ECO:0008006" key="3">
    <source>
        <dbReference type="Google" id="ProtNLM"/>
    </source>
</evidence>
<reference evidence="1" key="1">
    <citation type="submission" date="2023-01" db="EMBL/GenBank/DDBJ databases">
        <title>The genome sequence of Kordiimonadaceae bacterium 6D33.</title>
        <authorList>
            <person name="Liu Y."/>
        </authorList>
    </citation>
    <scope>NUCLEOTIDE SEQUENCE</scope>
    <source>
        <strain evidence="1">6D33</strain>
    </source>
</reference>
<gene>
    <name evidence="1" type="ORF">PH603_02125</name>
</gene>
<dbReference type="EMBL" id="CP116805">
    <property type="protein sequence ID" value="WCL54554.1"/>
    <property type="molecule type" value="Genomic_DNA"/>
</dbReference>
<dbReference type="KEGG" id="gso:PH603_02125"/>
<dbReference type="RefSeq" id="WP_289504273.1">
    <property type="nucleotide sequence ID" value="NZ_CP116805.1"/>
</dbReference>
<evidence type="ECO:0000313" key="1">
    <source>
        <dbReference type="EMBL" id="WCL54554.1"/>
    </source>
</evidence>